<feature type="coiled-coil region" evidence="1">
    <location>
        <begin position="174"/>
        <end position="208"/>
    </location>
</feature>
<evidence type="ECO:0000256" key="1">
    <source>
        <dbReference type="SAM" id="Coils"/>
    </source>
</evidence>
<reference evidence="2 3" key="1">
    <citation type="submission" date="2012-06" db="EMBL/GenBank/DDBJ databases">
        <title>Complete genome of Terriglobus roseus DSM 18391.</title>
        <authorList>
            <consortium name="US DOE Joint Genome Institute (JGI-PGF)"/>
            <person name="Lucas S."/>
            <person name="Copeland A."/>
            <person name="Lapidus A."/>
            <person name="Glavina del Rio T."/>
            <person name="Dalin E."/>
            <person name="Tice H."/>
            <person name="Bruce D."/>
            <person name="Goodwin L."/>
            <person name="Pitluck S."/>
            <person name="Peters L."/>
            <person name="Mikhailova N."/>
            <person name="Munk A.C.C."/>
            <person name="Kyrpides N."/>
            <person name="Mavromatis K."/>
            <person name="Ivanova N."/>
            <person name="Brettin T."/>
            <person name="Detter J.C."/>
            <person name="Han C."/>
            <person name="Larimer F."/>
            <person name="Land M."/>
            <person name="Hauser L."/>
            <person name="Markowitz V."/>
            <person name="Cheng J.-F."/>
            <person name="Hugenholtz P."/>
            <person name="Woyke T."/>
            <person name="Wu D."/>
            <person name="Brambilla E."/>
            <person name="Klenk H.-P."/>
            <person name="Eisen J.A."/>
        </authorList>
    </citation>
    <scope>NUCLEOTIDE SEQUENCE [LARGE SCALE GENOMIC DNA]</scope>
    <source>
        <strain evidence="3">DSM 18391 / NRRL B-41598 / KBS 63</strain>
    </source>
</reference>
<name>I3ZBX5_TERRK</name>
<keyword evidence="3" id="KW-1185">Reference proteome</keyword>
<dbReference type="Proteomes" id="UP000006056">
    <property type="component" value="Chromosome"/>
</dbReference>
<sequence length="209" mass="24330">MSFGSVLFTPLVKELQERYGSRRQYERMEKSSDQQDRLTDFEQEFITDRDSFYWANTSSTGWPYVQHRGGPKGFLKVIDDQTLAFADFRGNKQYISTGNLGSDDRVAMILVDYPRQARLKIIGHAEIFEAEKAEPWLARVRVEGHPAVVERVFVIHLVAYDWNCPQHITPRYTVDEIRQSLRATEDHVHTLEQENEALKKELARLQAAR</sequence>
<dbReference type="STRING" id="926566.Terro_0395"/>
<evidence type="ECO:0000313" key="2">
    <source>
        <dbReference type="EMBL" id="AFL86743.1"/>
    </source>
</evidence>
<dbReference type="eggNOG" id="COG3576">
    <property type="taxonomic scope" value="Bacteria"/>
</dbReference>
<dbReference type="PANTHER" id="PTHR42815:SF2">
    <property type="entry name" value="FAD-BINDING, PUTATIVE (AFU_ORTHOLOGUE AFUA_6G07600)-RELATED"/>
    <property type="match status" value="1"/>
</dbReference>
<proteinExistence type="predicted"/>
<dbReference type="InterPro" id="IPR012349">
    <property type="entry name" value="Split_barrel_FMN-bd"/>
</dbReference>
<dbReference type="PANTHER" id="PTHR42815">
    <property type="entry name" value="FAD-BINDING, PUTATIVE (AFU_ORTHOLOGUE AFUA_6G07600)-RELATED"/>
    <property type="match status" value="1"/>
</dbReference>
<dbReference type="RefSeq" id="WP_014784312.1">
    <property type="nucleotide sequence ID" value="NC_018014.1"/>
</dbReference>
<dbReference type="HOGENOM" id="CLU_098597_0_0_0"/>
<organism evidence="2 3">
    <name type="scientific">Terriglobus roseus (strain DSM 18391 / NRRL B-41598 / KBS 63)</name>
    <dbReference type="NCBI Taxonomy" id="926566"/>
    <lineage>
        <taxon>Bacteria</taxon>
        <taxon>Pseudomonadati</taxon>
        <taxon>Acidobacteriota</taxon>
        <taxon>Terriglobia</taxon>
        <taxon>Terriglobales</taxon>
        <taxon>Acidobacteriaceae</taxon>
        <taxon>Terriglobus</taxon>
    </lineage>
</organism>
<protein>
    <submittedName>
        <fullName evidence="2">Pyridoxamine 5'-phosphate oxidase-related, FMN binding protein</fullName>
    </submittedName>
</protein>
<evidence type="ECO:0000313" key="3">
    <source>
        <dbReference type="Proteomes" id="UP000006056"/>
    </source>
</evidence>
<dbReference type="Gene3D" id="2.30.110.10">
    <property type="entry name" value="Electron Transport, Fmn-binding Protein, Chain A"/>
    <property type="match status" value="1"/>
</dbReference>
<dbReference type="AlphaFoldDB" id="I3ZBX5"/>
<dbReference type="SUPFAM" id="SSF50475">
    <property type="entry name" value="FMN-binding split barrel"/>
    <property type="match status" value="1"/>
</dbReference>
<dbReference type="KEGG" id="trs:Terro_0395"/>
<dbReference type="OrthoDB" id="9796486at2"/>
<accession>I3ZBX5</accession>
<keyword evidence="1" id="KW-0175">Coiled coil</keyword>
<dbReference type="EMBL" id="CP003379">
    <property type="protein sequence ID" value="AFL86743.1"/>
    <property type="molecule type" value="Genomic_DNA"/>
</dbReference>
<gene>
    <name evidence="2" type="ordered locus">Terro_0395</name>
</gene>